<dbReference type="Gene3D" id="3.40.190.10">
    <property type="entry name" value="Periplasmic binding protein-like II"/>
    <property type="match status" value="1"/>
</dbReference>
<organism evidence="5 6">
    <name type="scientific">Microbacterium pumilum</name>
    <dbReference type="NCBI Taxonomy" id="344165"/>
    <lineage>
        <taxon>Bacteria</taxon>
        <taxon>Bacillati</taxon>
        <taxon>Actinomycetota</taxon>
        <taxon>Actinomycetes</taxon>
        <taxon>Micrococcales</taxon>
        <taxon>Microbacteriaceae</taxon>
        <taxon>Microbacterium</taxon>
    </lineage>
</organism>
<dbReference type="RefSeq" id="WP_344060547.1">
    <property type="nucleotide sequence ID" value="NZ_BAAAOH010000001.1"/>
</dbReference>
<name>A0ABN2SBR5_9MICO</name>
<dbReference type="SUPFAM" id="SSF53850">
    <property type="entry name" value="Periplasmic binding protein-like II"/>
    <property type="match status" value="1"/>
</dbReference>
<accession>A0ABN2SBR5</accession>
<comment type="caution">
    <text evidence="5">The sequence shown here is derived from an EMBL/GenBank/DDBJ whole genome shotgun (WGS) entry which is preliminary data.</text>
</comment>
<feature type="signal peptide" evidence="4">
    <location>
        <begin position="1"/>
        <end position="19"/>
    </location>
</feature>
<dbReference type="InterPro" id="IPR006059">
    <property type="entry name" value="SBP"/>
</dbReference>
<dbReference type="Proteomes" id="UP001500326">
    <property type="component" value="Unassembled WGS sequence"/>
</dbReference>
<dbReference type="PROSITE" id="PS51257">
    <property type="entry name" value="PROKAR_LIPOPROTEIN"/>
    <property type="match status" value="1"/>
</dbReference>
<evidence type="ECO:0000313" key="6">
    <source>
        <dbReference type="Proteomes" id="UP001500326"/>
    </source>
</evidence>
<dbReference type="PANTHER" id="PTHR30061">
    <property type="entry name" value="MALTOSE-BINDING PERIPLASMIC PROTEIN"/>
    <property type="match status" value="1"/>
</dbReference>
<comment type="similarity">
    <text evidence="1">Belongs to the bacterial solute-binding protein 1 family.</text>
</comment>
<sequence length="430" mass="44739">MNKKLGAFALLGASAVVLAGCAGGGGEAAAPSEPATGDLTVWLVGADTPQTARDYLKETFEDENEGWTLTVEEKTWADVSDTYTAALSSNDSPDVVEVGNTQALGFADAGLFLDISDIQSDLGGDDLLSGLVDAGTYDGKLYAAPYYAGGRIVFYTPQIVGDTLPKTLDEYVQQGIDLKTDTVSGIYAPGKDWYNALPYVWAHGGEIAVQDGDTWDAQFSSDESVEGLEQLQDVYLNASVAPVDGNERLGNIDFCNGEVGFLSSPAWAAGNITGAWPWGDEAAGEEVSQGCPDTYGKDLAAFALPGLTEGETAPIFAGGSNVAVATKSEAPGKAKAALEIMLSEGYQKLLAEQGLTPGIVSAAQYLPDTDIAKAQAAALANSKFTPTSPNWAEVEAAQIIPDALVKIAQGGDVKEIATELDSAIEAILNK</sequence>
<dbReference type="Pfam" id="PF13416">
    <property type="entry name" value="SBP_bac_8"/>
    <property type="match status" value="1"/>
</dbReference>
<protein>
    <submittedName>
        <fullName evidence="5">Sugar ABC transporter substrate-binding protein</fullName>
    </submittedName>
</protein>
<feature type="chain" id="PRO_5046845706" evidence="4">
    <location>
        <begin position="20"/>
        <end position="430"/>
    </location>
</feature>
<evidence type="ECO:0000256" key="3">
    <source>
        <dbReference type="ARBA" id="ARBA00022729"/>
    </source>
</evidence>
<evidence type="ECO:0000256" key="2">
    <source>
        <dbReference type="ARBA" id="ARBA00022448"/>
    </source>
</evidence>
<keyword evidence="3 4" id="KW-0732">Signal</keyword>
<proteinExistence type="inferred from homology"/>
<evidence type="ECO:0000256" key="4">
    <source>
        <dbReference type="SAM" id="SignalP"/>
    </source>
</evidence>
<keyword evidence="2" id="KW-0813">Transport</keyword>
<keyword evidence="6" id="KW-1185">Reference proteome</keyword>
<gene>
    <name evidence="5" type="ORF">GCM10009777_17320</name>
</gene>
<reference evidence="5 6" key="1">
    <citation type="journal article" date="2019" name="Int. J. Syst. Evol. Microbiol.">
        <title>The Global Catalogue of Microorganisms (GCM) 10K type strain sequencing project: providing services to taxonomists for standard genome sequencing and annotation.</title>
        <authorList>
            <consortium name="The Broad Institute Genomics Platform"/>
            <consortium name="The Broad Institute Genome Sequencing Center for Infectious Disease"/>
            <person name="Wu L."/>
            <person name="Ma J."/>
        </authorList>
    </citation>
    <scope>NUCLEOTIDE SEQUENCE [LARGE SCALE GENOMIC DNA]</scope>
    <source>
        <strain evidence="5 6">JCM 14902</strain>
    </source>
</reference>
<dbReference type="PANTHER" id="PTHR30061:SF50">
    <property type="entry name" value="MALTOSE_MALTODEXTRIN-BINDING PERIPLASMIC PROTEIN"/>
    <property type="match status" value="1"/>
</dbReference>
<evidence type="ECO:0000313" key="5">
    <source>
        <dbReference type="EMBL" id="GAA1983954.1"/>
    </source>
</evidence>
<dbReference type="EMBL" id="BAAAOH010000001">
    <property type="protein sequence ID" value="GAA1983954.1"/>
    <property type="molecule type" value="Genomic_DNA"/>
</dbReference>
<evidence type="ECO:0000256" key="1">
    <source>
        <dbReference type="ARBA" id="ARBA00008520"/>
    </source>
</evidence>